<reference evidence="1 2" key="1">
    <citation type="submission" date="2018-12" db="EMBL/GenBank/DDBJ databases">
        <authorList>
            <consortium name="Pathogen Informatics"/>
        </authorList>
    </citation>
    <scope>NUCLEOTIDE SEQUENCE [LARGE SCALE GENOMIC DNA]</scope>
    <source>
        <strain evidence="1 2">NCTC13098</strain>
    </source>
</reference>
<dbReference type="EMBL" id="LR131271">
    <property type="protein sequence ID" value="VDR26284.1"/>
    <property type="molecule type" value="Genomic_DNA"/>
</dbReference>
<dbReference type="InterPro" id="IPR052896">
    <property type="entry name" value="GGT-like_enzyme"/>
</dbReference>
<organism evidence="1 2">
    <name type="scientific">Raoultella terrigena</name>
    <name type="common">Klebsiella terrigena</name>
    <dbReference type="NCBI Taxonomy" id="577"/>
    <lineage>
        <taxon>Bacteria</taxon>
        <taxon>Pseudomonadati</taxon>
        <taxon>Pseudomonadota</taxon>
        <taxon>Gammaproteobacteria</taxon>
        <taxon>Enterobacterales</taxon>
        <taxon>Enterobacteriaceae</taxon>
        <taxon>Klebsiella/Raoultella group</taxon>
        <taxon>Raoultella</taxon>
    </lineage>
</organism>
<dbReference type="SUPFAM" id="SSF56235">
    <property type="entry name" value="N-terminal nucleophile aminohydrolases (Ntn hydrolases)"/>
    <property type="match status" value="1"/>
</dbReference>
<dbReference type="GO" id="GO:0103068">
    <property type="term" value="F:leukotriene C4 gamma-glutamyl transferase activity"/>
    <property type="evidence" value="ECO:0007669"/>
    <property type="project" value="UniProtKB-EC"/>
</dbReference>
<dbReference type="EC" id="2.3.2.2" evidence="1"/>
<name>A0A3P8IVV2_RAOTE</name>
<dbReference type="AlphaFoldDB" id="A0A3P8IVV2"/>
<evidence type="ECO:0000313" key="2">
    <source>
        <dbReference type="Proteomes" id="UP000274346"/>
    </source>
</evidence>
<proteinExistence type="predicted"/>
<keyword evidence="1" id="KW-0808">Transferase</keyword>
<dbReference type="Pfam" id="PF01019">
    <property type="entry name" value="G_glu_transpept"/>
    <property type="match status" value="1"/>
</dbReference>
<dbReference type="KEGG" id="rtg:NCTC13098_02625"/>
<dbReference type="PANTHER" id="PTHR43881">
    <property type="entry name" value="GAMMA-GLUTAMYLTRANSPEPTIDASE (AFU_ORTHOLOGUE AFUA_4G13580)"/>
    <property type="match status" value="1"/>
</dbReference>
<dbReference type="InterPro" id="IPR029055">
    <property type="entry name" value="Ntn_hydrolases_N"/>
</dbReference>
<dbReference type="PRINTS" id="PR01210">
    <property type="entry name" value="GGTRANSPTASE"/>
</dbReference>
<keyword evidence="1" id="KW-0012">Acyltransferase</keyword>
<evidence type="ECO:0000313" key="1">
    <source>
        <dbReference type="EMBL" id="VDR26284.1"/>
    </source>
</evidence>
<accession>A0A3P8IVV2</accession>
<dbReference type="Proteomes" id="UP000274346">
    <property type="component" value="Chromosome"/>
</dbReference>
<sequence>MSFNWHNPYHTPRTPVFARNIVSTSHPLAAQAGNRILLEGGNAVDAAIATAATLTIVEPVSNGLGSDAFALIWADGQLHGLNASGPAPAAWDLNYFHRRYGDDASGLAKRPERGWDTVTVPGAVAGWETLHRRFGKLPFSRLMHSAIEIAERGVTLAPMVARKWQAAVPLLAQQPGFADVFMPDGRAPQTGELFRFPAAARTLRLLADQGARAFYEGEMADAMVNWSQQTGGSLTLQDLQAYQPEWVTPVSQRYRGYDVHEIPRTDRVLRR</sequence>
<protein>
    <submittedName>
        <fullName evidence="1">Gamma-glutamyltransferase ywrD</fullName>
        <ecNumber evidence="1">2.3.2.2</ecNumber>
    </submittedName>
</protein>
<dbReference type="PANTHER" id="PTHR43881:SF1">
    <property type="entry name" value="GAMMA-GLUTAMYLTRANSPEPTIDASE (AFU_ORTHOLOGUE AFUA_4G13580)"/>
    <property type="match status" value="1"/>
</dbReference>
<gene>
    <name evidence="1" type="primary">ywrD_1</name>
    <name evidence="1" type="ORF">NCTC13098_02625</name>
</gene>